<dbReference type="EMBL" id="MNCJ02000321">
    <property type="protein sequence ID" value="KAF5802970.1"/>
    <property type="molecule type" value="Genomic_DNA"/>
</dbReference>
<keyword evidence="2" id="KW-1185">Reference proteome</keyword>
<dbReference type="Gramene" id="mRNA:HanXRQr2_Chr06g0265841">
    <property type="protein sequence ID" value="mRNA:HanXRQr2_Chr06g0265841"/>
    <property type="gene ID" value="HanXRQr2_Chr06g0265841"/>
</dbReference>
<name>A0A9K3NKH2_HELAN</name>
<reference evidence="1" key="2">
    <citation type="submission" date="2020-06" db="EMBL/GenBank/DDBJ databases">
        <title>Helianthus annuus Genome sequencing and assembly Release 2.</title>
        <authorList>
            <person name="Gouzy J."/>
            <person name="Langlade N."/>
            <person name="Munos S."/>
        </authorList>
    </citation>
    <scope>NUCLEOTIDE SEQUENCE</scope>
    <source>
        <tissue evidence="1">Leaves</tissue>
    </source>
</reference>
<organism evidence="1 2">
    <name type="scientific">Helianthus annuus</name>
    <name type="common">Common sunflower</name>
    <dbReference type="NCBI Taxonomy" id="4232"/>
    <lineage>
        <taxon>Eukaryota</taxon>
        <taxon>Viridiplantae</taxon>
        <taxon>Streptophyta</taxon>
        <taxon>Embryophyta</taxon>
        <taxon>Tracheophyta</taxon>
        <taxon>Spermatophyta</taxon>
        <taxon>Magnoliopsida</taxon>
        <taxon>eudicotyledons</taxon>
        <taxon>Gunneridae</taxon>
        <taxon>Pentapetalae</taxon>
        <taxon>asterids</taxon>
        <taxon>campanulids</taxon>
        <taxon>Asterales</taxon>
        <taxon>Asteraceae</taxon>
        <taxon>Asteroideae</taxon>
        <taxon>Heliantheae alliance</taxon>
        <taxon>Heliantheae</taxon>
        <taxon>Helianthus</taxon>
    </lineage>
</organism>
<gene>
    <name evidence="1" type="ORF">HanXRQr2_Chr06g0265841</name>
</gene>
<reference evidence="1" key="1">
    <citation type="journal article" date="2017" name="Nature">
        <title>The sunflower genome provides insights into oil metabolism, flowering and Asterid evolution.</title>
        <authorList>
            <person name="Badouin H."/>
            <person name="Gouzy J."/>
            <person name="Grassa C.J."/>
            <person name="Murat F."/>
            <person name="Staton S.E."/>
            <person name="Cottret L."/>
            <person name="Lelandais-Briere C."/>
            <person name="Owens G.L."/>
            <person name="Carrere S."/>
            <person name="Mayjonade B."/>
            <person name="Legrand L."/>
            <person name="Gill N."/>
            <person name="Kane N.C."/>
            <person name="Bowers J.E."/>
            <person name="Hubner S."/>
            <person name="Bellec A."/>
            <person name="Berard A."/>
            <person name="Berges H."/>
            <person name="Blanchet N."/>
            <person name="Boniface M.C."/>
            <person name="Brunel D."/>
            <person name="Catrice O."/>
            <person name="Chaidir N."/>
            <person name="Claudel C."/>
            <person name="Donnadieu C."/>
            <person name="Faraut T."/>
            <person name="Fievet G."/>
            <person name="Helmstetter N."/>
            <person name="King M."/>
            <person name="Knapp S.J."/>
            <person name="Lai Z."/>
            <person name="Le Paslier M.C."/>
            <person name="Lippi Y."/>
            <person name="Lorenzon L."/>
            <person name="Mandel J.R."/>
            <person name="Marage G."/>
            <person name="Marchand G."/>
            <person name="Marquand E."/>
            <person name="Bret-Mestries E."/>
            <person name="Morien E."/>
            <person name="Nambeesan S."/>
            <person name="Nguyen T."/>
            <person name="Pegot-Espagnet P."/>
            <person name="Pouilly N."/>
            <person name="Raftis F."/>
            <person name="Sallet E."/>
            <person name="Schiex T."/>
            <person name="Thomas J."/>
            <person name="Vandecasteele C."/>
            <person name="Vares D."/>
            <person name="Vear F."/>
            <person name="Vautrin S."/>
            <person name="Crespi M."/>
            <person name="Mangin B."/>
            <person name="Burke J.M."/>
            <person name="Salse J."/>
            <person name="Munos S."/>
            <person name="Vincourt P."/>
            <person name="Rieseberg L.H."/>
            <person name="Langlade N.B."/>
        </authorList>
    </citation>
    <scope>NUCLEOTIDE SEQUENCE</scope>
    <source>
        <tissue evidence="1">Leaves</tissue>
    </source>
</reference>
<evidence type="ECO:0000313" key="2">
    <source>
        <dbReference type="Proteomes" id="UP000215914"/>
    </source>
</evidence>
<sequence length="157" mass="16885">MLVVEDAFLIFEDPPVEEVLWGASCRFWNSGSGAGSCRPGSWGTAWSGTEERFKVIIILLLVHLGGSSCSRPISSFSSGSLSSLSCNLIYSGAFRSTPYLSFSPCNSGFHPCCFLSGFYSSLFSRFCSSAFCSSLCINSCSLTGLSLCSLNCSTFRF</sequence>
<dbReference type="AlphaFoldDB" id="A0A9K3NKH2"/>
<accession>A0A9K3NKH2</accession>
<evidence type="ECO:0000313" key="1">
    <source>
        <dbReference type="EMBL" id="KAF5802970.1"/>
    </source>
</evidence>
<dbReference type="Proteomes" id="UP000215914">
    <property type="component" value="Unassembled WGS sequence"/>
</dbReference>
<comment type="caution">
    <text evidence="1">The sequence shown here is derived from an EMBL/GenBank/DDBJ whole genome shotgun (WGS) entry which is preliminary data.</text>
</comment>
<proteinExistence type="predicted"/>
<protein>
    <submittedName>
        <fullName evidence="1">Uncharacterized protein</fullName>
    </submittedName>
</protein>